<feature type="transmembrane region" description="Helical" evidence="2">
    <location>
        <begin position="12"/>
        <end position="34"/>
    </location>
</feature>
<proteinExistence type="predicted"/>
<accession>A0A388L1L5</accession>
<evidence type="ECO:0000313" key="3">
    <source>
        <dbReference type="EMBL" id="GBG76216.1"/>
    </source>
</evidence>
<name>A0A388L1L5_CHABU</name>
<dbReference type="Proteomes" id="UP000265515">
    <property type="component" value="Unassembled WGS sequence"/>
</dbReference>
<protein>
    <recommendedName>
        <fullName evidence="5">DUF4360 domain-containing protein</fullName>
    </recommendedName>
</protein>
<feature type="compositionally biased region" description="Low complexity" evidence="1">
    <location>
        <begin position="316"/>
        <end position="329"/>
    </location>
</feature>
<feature type="compositionally biased region" description="Polar residues" evidence="1">
    <location>
        <begin position="262"/>
        <end position="279"/>
    </location>
</feature>
<dbReference type="InterPro" id="IPR025649">
    <property type="entry name" value="DUF4360"/>
</dbReference>
<comment type="caution">
    <text evidence="3">The sequence shown here is derived from an EMBL/GenBank/DDBJ whole genome shotgun (WGS) entry which is preliminary data.</text>
</comment>
<gene>
    <name evidence="3" type="ORF">CBR_g21964</name>
</gene>
<dbReference type="OrthoDB" id="152248at2759"/>
<reference evidence="3 4" key="1">
    <citation type="journal article" date="2018" name="Cell">
        <title>The Chara Genome: Secondary Complexity and Implications for Plant Terrestrialization.</title>
        <authorList>
            <person name="Nishiyama T."/>
            <person name="Sakayama H."/>
            <person name="Vries J.D."/>
            <person name="Buschmann H."/>
            <person name="Saint-Marcoux D."/>
            <person name="Ullrich K.K."/>
            <person name="Haas F.B."/>
            <person name="Vanderstraeten L."/>
            <person name="Becker D."/>
            <person name="Lang D."/>
            <person name="Vosolsobe S."/>
            <person name="Rombauts S."/>
            <person name="Wilhelmsson P.K.I."/>
            <person name="Janitza P."/>
            <person name="Kern R."/>
            <person name="Heyl A."/>
            <person name="Rumpler F."/>
            <person name="Villalobos L.I.A.C."/>
            <person name="Clay J.M."/>
            <person name="Skokan R."/>
            <person name="Toyoda A."/>
            <person name="Suzuki Y."/>
            <person name="Kagoshima H."/>
            <person name="Schijlen E."/>
            <person name="Tajeshwar N."/>
            <person name="Catarino B."/>
            <person name="Hetherington A.J."/>
            <person name="Saltykova A."/>
            <person name="Bonnot C."/>
            <person name="Breuninger H."/>
            <person name="Symeonidi A."/>
            <person name="Radhakrishnan G.V."/>
            <person name="Van Nieuwerburgh F."/>
            <person name="Deforce D."/>
            <person name="Chang C."/>
            <person name="Karol K.G."/>
            <person name="Hedrich R."/>
            <person name="Ulvskov P."/>
            <person name="Glockner G."/>
            <person name="Delwiche C.F."/>
            <person name="Petrasek J."/>
            <person name="Van de Peer Y."/>
            <person name="Friml J."/>
            <person name="Beilby M."/>
            <person name="Dolan L."/>
            <person name="Kohara Y."/>
            <person name="Sugano S."/>
            <person name="Fujiyama A."/>
            <person name="Delaux P.-M."/>
            <person name="Quint M."/>
            <person name="TheiBen G."/>
            <person name="Hagemann M."/>
            <person name="Harholt J."/>
            <person name="Dunand C."/>
            <person name="Zachgo S."/>
            <person name="Langdale J."/>
            <person name="Maumus F."/>
            <person name="Straeten D.V.D."/>
            <person name="Gould S.B."/>
            <person name="Rensing S.A."/>
        </authorList>
    </citation>
    <scope>NUCLEOTIDE SEQUENCE [LARGE SCALE GENOMIC DNA]</scope>
    <source>
        <strain evidence="3 4">S276</strain>
    </source>
</reference>
<sequence length="535" mass="57253">MGSGGGERVSWRLSVCLAYVLMVIVGVPTVRTAYHIRTRDFVKIQSIRYGGSGCPPGSVSGGISSRGRMFTLLMSRFVASAGPGAALADARKNCQLDIRLSFPAGWSYTVTAISYRGYGRLDPGVIGVQKTSLFFQGRFGQDRTAMTQFRGPMDNNYAIRDRALIGGGHVAWSGCGGVTARRNLEVNSEVRVNTALATSGGKSGLMAVDDVTGSFATILHLTWQRCKRHHRGGKIKGGKKSIKVSRSRPHSHHQGWRHRGEQNSSSSYYCLHSGNTSSTHPPHNHPPAHPHKCAGHVHLLHDTTDDVLPSGRTTASSSSSSSSSPLSSSVPVAMVKDESRPSPQKGIAHSGPKNVTIKKISYGGSGCPAGSVAGSISSDMAVFTLLFSGFVTSVGPHVNVRESRKNCQLDVELAVPSGWTYALVSVSYRGYVSLGKKVKGYQTTTFYFQGETGSDRSASTVFPGPYTGNYAINDRTFLGTKVYAPCGATRNLEINSQTRVDNSANDKAAGILTVDSVDGSFKTIFNLRWKKCSSS</sequence>
<dbReference type="EMBL" id="BFEA01000240">
    <property type="protein sequence ID" value="GBG76216.1"/>
    <property type="molecule type" value="Genomic_DNA"/>
</dbReference>
<feature type="region of interest" description="Disordered" evidence="1">
    <location>
        <begin position="229"/>
        <end position="352"/>
    </location>
</feature>
<keyword evidence="4" id="KW-1185">Reference proteome</keyword>
<dbReference type="Pfam" id="PF14273">
    <property type="entry name" value="DUF4360"/>
    <property type="match status" value="2"/>
</dbReference>
<dbReference type="STRING" id="69332.A0A388L1L5"/>
<dbReference type="PANTHER" id="PTHR38847:SF1">
    <property type="entry name" value="PSEUDOURIDINE SYNTHASE RSUA_RLUA-LIKE DOMAIN-CONTAINING PROTEIN"/>
    <property type="match status" value="1"/>
</dbReference>
<organism evidence="3 4">
    <name type="scientific">Chara braunii</name>
    <name type="common">Braun's stonewort</name>
    <dbReference type="NCBI Taxonomy" id="69332"/>
    <lineage>
        <taxon>Eukaryota</taxon>
        <taxon>Viridiplantae</taxon>
        <taxon>Streptophyta</taxon>
        <taxon>Charophyceae</taxon>
        <taxon>Charales</taxon>
        <taxon>Characeae</taxon>
        <taxon>Chara</taxon>
    </lineage>
</organism>
<keyword evidence="2" id="KW-0472">Membrane</keyword>
<keyword evidence="2" id="KW-0812">Transmembrane</keyword>
<dbReference type="Gramene" id="GBG76216">
    <property type="protein sequence ID" value="GBG76216"/>
    <property type="gene ID" value="CBR_g21964"/>
</dbReference>
<evidence type="ECO:0008006" key="5">
    <source>
        <dbReference type="Google" id="ProtNLM"/>
    </source>
</evidence>
<evidence type="ECO:0000256" key="2">
    <source>
        <dbReference type="SAM" id="Phobius"/>
    </source>
</evidence>
<evidence type="ECO:0000313" key="4">
    <source>
        <dbReference type="Proteomes" id="UP000265515"/>
    </source>
</evidence>
<feature type="compositionally biased region" description="Basic residues" evidence="1">
    <location>
        <begin position="282"/>
        <end position="295"/>
    </location>
</feature>
<keyword evidence="2" id="KW-1133">Transmembrane helix</keyword>
<evidence type="ECO:0000256" key="1">
    <source>
        <dbReference type="SAM" id="MobiDB-lite"/>
    </source>
</evidence>
<feature type="compositionally biased region" description="Basic residues" evidence="1">
    <location>
        <begin position="229"/>
        <end position="257"/>
    </location>
</feature>
<dbReference type="PANTHER" id="PTHR38847">
    <property type="match status" value="1"/>
</dbReference>
<dbReference type="AlphaFoldDB" id="A0A388L1L5"/>